<dbReference type="Pfam" id="PF20414">
    <property type="entry name" value="DUF6698"/>
    <property type="match status" value="1"/>
</dbReference>
<feature type="compositionally biased region" description="Basic and acidic residues" evidence="1">
    <location>
        <begin position="72"/>
        <end position="83"/>
    </location>
</feature>
<feature type="compositionally biased region" description="Basic residues" evidence="1">
    <location>
        <begin position="1"/>
        <end position="10"/>
    </location>
</feature>
<keyword evidence="3" id="KW-1185">Reference proteome</keyword>
<feature type="compositionally biased region" description="Acidic residues" evidence="1">
    <location>
        <begin position="28"/>
        <end position="47"/>
    </location>
</feature>
<comment type="caution">
    <text evidence="2">The sequence shown here is derived from an EMBL/GenBank/DDBJ whole genome shotgun (WGS) entry which is preliminary data.</text>
</comment>
<name>A0AAV9Z561_9AGAR</name>
<protein>
    <submittedName>
        <fullName evidence="2">Uncharacterized protein</fullName>
    </submittedName>
</protein>
<accession>A0AAV9Z561</accession>
<dbReference type="InterPro" id="IPR046521">
    <property type="entry name" value="DUF6698"/>
</dbReference>
<dbReference type="Proteomes" id="UP001362999">
    <property type="component" value="Unassembled WGS sequence"/>
</dbReference>
<evidence type="ECO:0000256" key="1">
    <source>
        <dbReference type="SAM" id="MobiDB-lite"/>
    </source>
</evidence>
<feature type="region of interest" description="Disordered" evidence="1">
    <location>
        <begin position="72"/>
        <end position="96"/>
    </location>
</feature>
<reference evidence="2 3" key="1">
    <citation type="journal article" date="2024" name="J Genomics">
        <title>Draft genome sequencing and assembly of Favolaschia claudopus CIRM-BRFM 2984 isolated from oak limbs.</title>
        <authorList>
            <person name="Navarro D."/>
            <person name="Drula E."/>
            <person name="Chaduli D."/>
            <person name="Cazenave R."/>
            <person name="Ahrendt S."/>
            <person name="Wang J."/>
            <person name="Lipzen A."/>
            <person name="Daum C."/>
            <person name="Barry K."/>
            <person name="Grigoriev I.V."/>
            <person name="Favel A."/>
            <person name="Rosso M.N."/>
            <person name="Martin F."/>
        </authorList>
    </citation>
    <scope>NUCLEOTIDE SEQUENCE [LARGE SCALE GENOMIC DNA]</scope>
    <source>
        <strain evidence="2 3">CIRM-BRFM 2984</strain>
    </source>
</reference>
<dbReference type="EMBL" id="JAWWNJ010000209">
    <property type="protein sequence ID" value="KAK6971573.1"/>
    <property type="molecule type" value="Genomic_DNA"/>
</dbReference>
<gene>
    <name evidence="2" type="ORF">R3P38DRAFT_2670304</name>
</gene>
<sequence>MAKAFRKRARTSTTQNPRNKRIRRDNDDPQNEDQENDPPQEDSDDPPPELRKGMTQAELYKAARLLQAKVNEADRARQEEGRDALANVTNQPGPTEEDIEAANDVRYIQARGKQFVATMLLWMPYNDLDAVFEAEEDPEYNPLERFGSRKQFRVQGALRDVHDFIPEQYRGDEEWSGWVQQTFQSAMKSQLSLTANRLRGLPDIFDLRFSVHNHTTMQLSSSESREEFCSLIGLKKNKKGEPYYDTVDVPILYAEYNADSPELDLDRFLLAEGLFLIHAAITKGPKAARLMKSKKPAQKCQSVEDLWGLRKTTPGMIAGAAVWLRWVLSPDECFTPVGDVTGIKWLEDFEFYLEYLISGLRDKKDCVVNLFREWDKKFYPNSEDSTARAGDNVTEEAAGMRNTLMEALDARPTAGDDEDPE</sequence>
<evidence type="ECO:0000313" key="3">
    <source>
        <dbReference type="Proteomes" id="UP001362999"/>
    </source>
</evidence>
<feature type="region of interest" description="Disordered" evidence="1">
    <location>
        <begin position="1"/>
        <end position="54"/>
    </location>
</feature>
<proteinExistence type="predicted"/>
<evidence type="ECO:0000313" key="2">
    <source>
        <dbReference type="EMBL" id="KAK6971573.1"/>
    </source>
</evidence>
<organism evidence="2 3">
    <name type="scientific">Favolaschia claudopus</name>
    <dbReference type="NCBI Taxonomy" id="2862362"/>
    <lineage>
        <taxon>Eukaryota</taxon>
        <taxon>Fungi</taxon>
        <taxon>Dikarya</taxon>
        <taxon>Basidiomycota</taxon>
        <taxon>Agaricomycotina</taxon>
        <taxon>Agaricomycetes</taxon>
        <taxon>Agaricomycetidae</taxon>
        <taxon>Agaricales</taxon>
        <taxon>Marasmiineae</taxon>
        <taxon>Mycenaceae</taxon>
        <taxon>Favolaschia</taxon>
    </lineage>
</organism>
<dbReference type="AlphaFoldDB" id="A0AAV9Z561"/>